<proteinExistence type="predicted"/>
<dbReference type="PANTHER" id="PTHR21354">
    <property type="entry name" value="ZINC FINGER PROTEIN 511"/>
    <property type="match status" value="1"/>
</dbReference>
<dbReference type="GO" id="GO:0008270">
    <property type="term" value="F:zinc ion binding"/>
    <property type="evidence" value="ECO:0007669"/>
    <property type="project" value="UniProtKB-KW"/>
</dbReference>
<keyword evidence="5" id="KW-1185">Reference proteome</keyword>
<gene>
    <name evidence="4" type="ORF">PBRASI_LOCUS5411</name>
</gene>
<evidence type="ECO:0000313" key="5">
    <source>
        <dbReference type="Proteomes" id="UP000789739"/>
    </source>
</evidence>
<dbReference type="Gene3D" id="3.30.160.60">
    <property type="entry name" value="Classic Zinc Finger"/>
    <property type="match status" value="1"/>
</dbReference>
<dbReference type="PROSITE" id="PS50157">
    <property type="entry name" value="ZINC_FINGER_C2H2_2"/>
    <property type="match status" value="1"/>
</dbReference>
<keyword evidence="1" id="KW-0862">Zinc</keyword>
<dbReference type="EMBL" id="CAJVPI010000629">
    <property type="protein sequence ID" value="CAG8557414.1"/>
    <property type="molecule type" value="Genomic_DNA"/>
</dbReference>
<evidence type="ECO:0000256" key="2">
    <source>
        <dbReference type="SAM" id="MobiDB-lite"/>
    </source>
</evidence>
<protein>
    <submittedName>
        <fullName evidence="4">8686_t:CDS:1</fullName>
    </submittedName>
</protein>
<dbReference type="PANTHER" id="PTHR21354:SF0">
    <property type="entry name" value="ZINC FINGER PROTEIN 511"/>
    <property type="match status" value="1"/>
</dbReference>
<comment type="caution">
    <text evidence="4">The sequence shown here is derived from an EMBL/GenBank/DDBJ whole genome shotgun (WGS) entry which is preliminary data.</text>
</comment>
<evidence type="ECO:0000256" key="1">
    <source>
        <dbReference type="PROSITE-ProRule" id="PRU00042"/>
    </source>
</evidence>
<accession>A0A9N9B6L9</accession>
<dbReference type="SMART" id="SM00355">
    <property type="entry name" value="ZnF_C2H2"/>
    <property type="match status" value="2"/>
</dbReference>
<reference evidence="4" key="1">
    <citation type="submission" date="2021-06" db="EMBL/GenBank/DDBJ databases">
        <authorList>
            <person name="Kallberg Y."/>
            <person name="Tangrot J."/>
            <person name="Rosling A."/>
        </authorList>
    </citation>
    <scope>NUCLEOTIDE SEQUENCE</scope>
    <source>
        <strain evidence="4">BR232B</strain>
    </source>
</reference>
<feature type="domain" description="C2H2-type" evidence="3">
    <location>
        <begin position="90"/>
        <end position="114"/>
    </location>
</feature>
<dbReference type="AlphaFoldDB" id="A0A9N9B6L9"/>
<keyword evidence="1" id="KW-0863">Zinc-finger</keyword>
<dbReference type="PROSITE" id="PS00028">
    <property type="entry name" value="ZINC_FINGER_C2H2_1"/>
    <property type="match status" value="2"/>
</dbReference>
<evidence type="ECO:0000313" key="4">
    <source>
        <dbReference type="EMBL" id="CAG8557414.1"/>
    </source>
</evidence>
<dbReference type="Proteomes" id="UP000789739">
    <property type="component" value="Unassembled WGS sequence"/>
</dbReference>
<sequence>MALLSLPLKRKFSPDDIFFQLGNLELRARWLMKQAIIPEDQAYIVEEEIDSITGFTSPIVCTLQPWCKRNPLYFPTAAAYESHYNASHRYVCLECKAVFPKQRFLELHLNEIHSTFVQLRSERGEKVYECFVEGCKKKFSTVKMRRLHTIDAHKYPKQFYFPIIKYGIVPYSIRRQQTQSRRRNTNKKINSQSASLPSSPTSQSTSRDEPTSMEGLISSMSRMRLVPKSVSFGTGVPLTDAGNAGMEVDAEVDSMEVIETDNGESV</sequence>
<dbReference type="InterPro" id="IPR013087">
    <property type="entry name" value="Znf_C2H2_type"/>
</dbReference>
<organism evidence="4 5">
    <name type="scientific">Paraglomus brasilianum</name>
    <dbReference type="NCBI Taxonomy" id="144538"/>
    <lineage>
        <taxon>Eukaryota</taxon>
        <taxon>Fungi</taxon>
        <taxon>Fungi incertae sedis</taxon>
        <taxon>Mucoromycota</taxon>
        <taxon>Glomeromycotina</taxon>
        <taxon>Glomeromycetes</taxon>
        <taxon>Paraglomerales</taxon>
        <taxon>Paraglomeraceae</taxon>
        <taxon>Paraglomus</taxon>
    </lineage>
</organism>
<dbReference type="InterPro" id="IPR039258">
    <property type="entry name" value="ZNF511"/>
</dbReference>
<name>A0A9N9B6L9_9GLOM</name>
<feature type="region of interest" description="Disordered" evidence="2">
    <location>
        <begin position="175"/>
        <end position="212"/>
    </location>
</feature>
<evidence type="ECO:0000259" key="3">
    <source>
        <dbReference type="PROSITE" id="PS50157"/>
    </source>
</evidence>
<keyword evidence="1" id="KW-0479">Metal-binding</keyword>
<feature type="region of interest" description="Disordered" evidence="2">
    <location>
        <begin position="236"/>
        <end position="266"/>
    </location>
</feature>
<feature type="compositionally biased region" description="Acidic residues" evidence="2">
    <location>
        <begin position="248"/>
        <end position="266"/>
    </location>
</feature>
<feature type="compositionally biased region" description="Low complexity" evidence="2">
    <location>
        <begin position="191"/>
        <end position="205"/>
    </location>
</feature>
<dbReference type="OrthoDB" id="18440at2759"/>